<dbReference type="OrthoDB" id="9806925at2"/>
<evidence type="ECO:0000256" key="13">
    <source>
        <dbReference type="ARBA" id="ARBA00023268"/>
    </source>
</evidence>
<feature type="binding site" evidence="17">
    <location>
        <position position="262"/>
    </location>
    <ligand>
        <name>(6S)-NADPHX</name>
        <dbReference type="ChEBI" id="CHEBI:64076"/>
    </ligand>
</feature>
<keyword evidence="10 17" id="KW-0520">NAD</keyword>
<dbReference type="GO" id="GO:0052855">
    <property type="term" value="F:ADP-dependent NAD(P)H-hydrate dehydratase activity"/>
    <property type="evidence" value="ECO:0007669"/>
    <property type="project" value="UniProtKB-UniRule"/>
</dbReference>
<dbReference type="InterPro" id="IPR036652">
    <property type="entry name" value="YjeF_N_dom_sf"/>
</dbReference>
<feature type="binding site" evidence="18">
    <location>
        <position position="58"/>
    </location>
    <ligand>
        <name>K(+)</name>
        <dbReference type="ChEBI" id="CHEBI:29103"/>
    </ligand>
</feature>
<dbReference type="EC" id="4.2.1.136" evidence="19"/>
<dbReference type="RefSeq" id="WP_110611705.1">
    <property type="nucleotide sequence ID" value="NZ_PDOD01000005.1"/>
</dbReference>
<dbReference type="EMBL" id="PDOD01000005">
    <property type="protein sequence ID" value="PYZ92113.1"/>
    <property type="molecule type" value="Genomic_DNA"/>
</dbReference>
<dbReference type="InterPro" id="IPR000631">
    <property type="entry name" value="CARKD"/>
</dbReference>
<feature type="binding site" evidence="17">
    <location>
        <position position="382"/>
    </location>
    <ligand>
        <name>(6S)-NADPHX</name>
        <dbReference type="ChEBI" id="CHEBI:64076"/>
    </ligand>
</feature>
<comment type="similarity">
    <text evidence="17">Belongs to the NnrD/CARKD family.</text>
</comment>
<evidence type="ECO:0000256" key="4">
    <source>
        <dbReference type="ARBA" id="ARBA00009524"/>
    </source>
</evidence>
<comment type="catalytic activity">
    <reaction evidence="1 18 19">
        <text>(6R)-NADHX = (6S)-NADHX</text>
        <dbReference type="Rhea" id="RHEA:32215"/>
        <dbReference type="ChEBI" id="CHEBI:64074"/>
        <dbReference type="ChEBI" id="CHEBI:64075"/>
        <dbReference type="EC" id="5.1.99.6"/>
    </reaction>
</comment>
<dbReference type="NCBIfam" id="TIGR00197">
    <property type="entry name" value="yjeF_nterm"/>
    <property type="match status" value="1"/>
</dbReference>
<organism evidence="22 23">
    <name type="scientific">Salipaludibacillus keqinensis</name>
    <dbReference type="NCBI Taxonomy" id="2045207"/>
    <lineage>
        <taxon>Bacteria</taxon>
        <taxon>Bacillati</taxon>
        <taxon>Bacillota</taxon>
        <taxon>Bacilli</taxon>
        <taxon>Bacillales</taxon>
        <taxon>Bacillaceae</taxon>
    </lineage>
</organism>
<dbReference type="InterPro" id="IPR004443">
    <property type="entry name" value="YjeF_N_dom"/>
</dbReference>
<dbReference type="GO" id="GO:0005524">
    <property type="term" value="F:ATP binding"/>
    <property type="evidence" value="ECO:0007669"/>
    <property type="project" value="UniProtKB-UniRule"/>
</dbReference>
<comment type="similarity">
    <text evidence="3 19">In the N-terminal section; belongs to the NnrE/AIBP family.</text>
</comment>
<evidence type="ECO:0000256" key="6">
    <source>
        <dbReference type="ARBA" id="ARBA00022741"/>
    </source>
</evidence>
<proteinExistence type="inferred from homology"/>
<comment type="cofactor">
    <cofactor evidence="18 19">
        <name>K(+)</name>
        <dbReference type="ChEBI" id="CHEBI:29103"/>
    </cofactor>
    <text evidence="18 19">Binds 1 potassium ion per subunit.</text>
</comment>
<evidence type="ECO:0000256" key="12">
    <source>
        <dbReference type="ARBA" id="ARBA00023239"/>
    </source>
</evidence>
<feature type="binding site" evidence="18">
    <location>
        <begin position="131"/>
        <end position="137"/>
    </location>
    <ligand>
        <name>(6S)-NADPHX</name>
        <dbReference type="ChEBI" id="CHEBI:64076"/>
    </ligand>
</feature>
<comment type="function">
    <text evidence="18">Catalyzes the epimerization of the S- and R-forms of NAD(P)HX, a damaged form of NAD(P)H that is a result of enzymatic or heat-dependent hydration. This is a prerequisite for the S-specific NAD(P)H-hydrate dehydratase to allow the repair of both epimers of NAD(P)HX.</text>
</comment>
<dbReference type="GO" id="GO:0052856">
    <property type="term" value="F:NAD(P)HX epimerase activity"/>
    <property type="evidence" value="ECO:0007669"/>
    <property type="project" value="UniProtKB-UniRule"/>
</dbReference>
<comment type="similarity">
    <text evidence="18">Belongs to the NnrE/AIBP family.</text>
</comment>
<feature type="binding site" evidence="18">
    <location>
        <position position="163"/>
    </location>
    <ligand>
        <name>K(+)</name>
        <dbReference type="ChEBI" id="CHEBI:29103"/>
    </ligand>
</feature>
<dbReference type="GO" id="GO:0110051">
    <property type="term" value="P:metabolite repair"/>
    <property type="evidence" value="ECO:0007669"/>
    <property type="project" value="TreeGrafter"/>
</dbReference>
<feature type="binding site" evidence="18">
    <location>
        <begin position="57"/>
        <end position="61"/>
    </location>
    <ligand>
        <name>(6S)-NADPHX</name>
        <dbReference type="ChEBI" id="CHEBI:64076"/>
    </ligand>
</feature>
<protein>
    <recommendedName>
        <fullName evidence="19">Bifunctional NAD(P)H-hydrate repair enzyme</fullName>
    </recommendedName>
    <alternativeName>
        <fullName evidence="19">Nicotinamide nucleotide repair protein</fullName>
    </alternativeName>
    <domain>
        <recommendedName>
            <fullName evidence="19">ADP-dependent (S)-NAD(P)H-hydrate dehydratase</fullName>
            <ecNumber evidence="19">4.2.1.136</ecNumber>
        </recommendedName>
        <alternativeName>
            <fullName evidence="19">ADP-dependent NAD(P)HX dehydratase</fullName>
        </alternativeName>
    </domain>
    <domain>
        <recommendedName>
            <fullName evidence="19">NAD(P)H-hydrate epimerase</fullName>
            <ecNumber evidence="19">5.1.99.6</ecNumber>
        </recommendedName>
    </domain>
</protein>
<evidence type="ECO:0000256" key="8">
    <source>
        <dbReference type="ARBA" id="ARBA00022857"/>
    </source>
</evidence>
<dbReference type="EC" id="5.1.99.6" evidence="19"/>
<dbReference type="PIRSF" id="PIRSF017184">
    <property type="entry name" value="Nnr"/>
    <property type="match status" value="1"/>
</dbReference>
<sequence length="510" mass="55589">MYVVTGEEMRQIDRYTMDQIGMSEELLMENAGQAFVRHLVSSLSQSDDILVLIGAGNNGGDGFVIARLLLEQGFKVKTWVIPPEEHIKGTAKLHMNLYRHCGHPVSNYQTGEAQFSDELKDCSVVVDALLGTGIKGSLREPYVKVIEQVNKARKRVISVDIPSGLLASESGGERIGILADETYTLQAPKLSAFLYPGAGNYGELHILDIAIPKRSFEEVSPHRHLITEKKVQATLPQRLGHIHKGQAGRALVIGGADTMPGAPTLTTGACLRAGAGLVTTVIPSRIKYSVSQKITESTFLFLKDRDGEMTKKALEEDIPFEQFDGIAVGPGLGRKIAKSVHPLLYGFSGPAVIDADGLFHMSKELHLWSEKPRQSPTIITPHPGEMAMLTGCTIEEVEKRRFQCSREFALKYGVYVVLKGPFTIVTTPKGDQWVNTTGNASLAKGGSGDVLTGIILAFLLQHSTVTDAICNAVHIHGKLADKMLETHDIISVNASDLILTLPEVLKSYRY</sequence>
<dbReference type="HAMAP" id="MF_01966">
    <property type="entry name" value="NADHX_epimerase"/>
    <property type="match status" value="1"/>
</dbReference>
<feature type="binding site" evidence="18">
    <location>
        <position position="127"/>
    </location>
    <ligand>
        <name>K(+)</name>
        <dbReference type="ChEBI" id="CHEBI:29103"/>
    </ligand>
</feature>
<dbReference type="PROSITE" id="PS51383">
    <property type="entry name" value="YJEF_C_3"/>
    <property type="match status" value="1"/>
</dbReference>
<evidence type="ECO:0000259" key="21">
    <source>
        <dbReference type="PROSITE" id="PS51385"/>
    </source>
</evidence>
<evidence type="ECO:0000256" key="15">
    <source>
        <dbReference type="ARBA" id="ARBA00048238"/>
    </source>
</evidence>
<keyword evidence="12 17" id="KW-0456">Lyase</keyword>
<keyword evidence="11 18" id="KW-0413">Isomerase</keyword>
<dbReference type="PROSITE" id="PS01050">
    <property type="entry name" value="YJEF_C_2"/>
    <property type="match status" value="1"/>
</dbReference>
<evidence type="ECO:0000256" key="2">
    <source>
        <dbReference type="ARBA" id="ARBA00000909"/>
    </source>
</evidence>
<dbReference type="PROSITE" id="PS51385">
    <property type="entry name" value="YJEF_N"/>
    <property type="match status" value="1"/>
</dbReference>
<dbReference type="NCBIfam" id="TIGR00196">
    <property type="entry name" value="yjeF_cterm"/>
    <property type="match status" value="1"/>
</dbReference>
<evidence type="ECO:0000313" key="23">
    <source>
        <dbReference type="Proteomes" id="UP000248214"/>
    </source>
</evidence>
<dbReference type="InterPro" id="IPR017953">
    <property type="entry name" value="Carbohydrate_kinase_pred_CS"/>
</dbReference>
<evidence type="ECO:0000256" key="7">
    <source>
        <dbReference type="ARBA" id="ARBA00022840"/>
    </source>
</evidence>
<comment type="function">
    <text evidence="17">Catalyzes the dehydration of the S-form of NAD(P)HX at the expense of ADP, which is converted to AMP. Together with NAD(P)HX epimerase, which catalyzes the epimerization of the S- and R-forms, the enzyme allows the repair of both epimers of NAD(P)HX, a damaged form of NAD(P)H that is a result of enzymatic or heat-dependent hydration.</text>
</comment>
<evidence type="ECO:0000256" key="18">
    <source>
        <dbReference type="HAMAP-Rule" id="MF_01966"/>
    </source>
</evidence>
<keyword evidence="13" id="KW-0511">Multifunctional enzyme</keyword>
<feature type="binding site" evidence="17">
    <location>
        <position position="331"/>
    </location>
    <ligand>
        <name>(6S)-NADPHX</name>
        <dbReference type="ChEBI" id="CHEBI:64076"/>
    </ligand>
</feature>
<evidence type="ECO:0000256" key="11">
    <source>
        <dbReference type="ARBA" id="ARBA00023235"/>
    </source>
</evidence>
<dbReference type="Pfam" id="PF03853">
    <property type="entry name" value="YjeF_N"/>
    <property type="match status" value="1"/>
</dbReference>
<comment type="similarity">
    <text evidence="4 19">In the C-terminal section; belongs to the NnrD/CARKD family.</text>
</comment>
<evidence type="ECO:0000259" key="20">
    <source>
        <dbReference type="PROSITE" id="PS51383"/>
    </source>
</evidence>
<evidence type="ECO:0000256" key="17">
    <source>
        <dbReference type="HAMAP-Rule" id="MF_01965"/>
    </source>
</evidence>
<accession>A0A323THL7</accession>
<feature type="domain" description="YjeF N-terminal" evidence="21">
    <location>
        <begin position="9"/>
        <end position="217"/>
    </location>
</feature>
<dbReference type="InterPro" id="IPR029056">
    <property type="entry name" value="Ribokinase-like"/>
</dbReference>
<dbReference type="Gene3D" id="3.40.1190.20">
    <property type="match status" value="1"/>
</dbReference>
<dbReference type="CDD" id="cd01171">
    <property type="entry name" value="YXKO-related"/>
    <property type="match status" value="1"/>
</dbReference>
<dbReference type="Proteomes" id="UP000248214">
    <property type="component" value="Unassembled WGS sequence"/>
</dbReference>
<evidence type="ECO:0000256" key="1">
    <source>
        <dbReference type="ARBA" id="ARBA00000013"/>
    </source>
</evidence>
<evidence type="ECO:0000256" key="3">
    <source>
        <dbReference type="ARBA" id="ARBA00006001"/>
    </source>
</evidence>
<feature type="binding site" evidence="18">
    <location>
        <position position="142"/>
    </location>
    <ligand>
        <name>(6S)-NADPHX</name>
        <dbReference type="ChEBI" id="CHEBI:64076"/>
    </ligand>
</feature>
<evidence type="ECO:0000256" key="14">
    <source>
        <dbReference type="ARBA" id="ARBA00025153"/>
    </source>
</evidence>
<feature type="binding site" evidence="17">
    <location>
        <position position="449"/>
    </location>
    <ligand>
        <name>(6S)-NADPHX</name>
        <dbReference type="ChEBI" id="CHEBI:64076"/>
    </ligand>
</feature>
<dbReference type="SUPFAM" id="SSF64153">
    <property type="entry name" value="YjeF N-terminal domain-like"/>
    <property type="match status" value="1"/>
</dbReference>
<feature type="domain" description="YjeF C-terminal" evidence="20">
    <location>
        <begin position="227"/>
        <end position="508"/>
    </location>
</feature>
<keyword evidence="8 17" id="KW-0521">NADP</keyword>
<keyword evidence="6 17" id="KW-0547">Nucleotide-binding</keyword>
<dbReference type="Gene3D" id="3.40.50.10260">
    <property type="entry name" value="YjeF N-terminal domain"/>
    <property type="match status" value="1"/>
</dbReference>
<dbReference type="PANTHER" id="PTHR12592:SF0">
    <property type="entry name" value="ATP-DEPENDENT (S)-NAD(P)H-HYDRATE DEHYDRATASE"/>
    <property type="match status" value="1"/>
</dbReference>
<comment type="subunit">
    <text evidence="17">Homotetramer.</text>
</comment>
<comment type="catalytic activity">
    <reaction evidence="16 17 19">
        <text>(6S)-NADPHX + ADP = AMP + phosphate + NADPH + H(+)</text>
        <dbReference type="Rhea" id="RHEA:32235"/>
        <dbReference type="ChEBI" id="CHEBI:15378"/>
        <dbReference type="ChEBI" id="CHEBI:43474"/>
        <dbReference type="ChEBI" id="CHEBI:57783"/>
        <dbReference type="ChEBI" id="CHEBI:64076"/>
        <dbReference type="ChEBI" id="CHEBI:456215"/>
        <dbReference type="ChEBI" id="CHEBI:456216"/>
        <dbReference type="EC" id="4.2.1.136"/>
    </reaction>
</comment>
<evidence type="ECO:0000256" key="5">
    <source>
        <dbReference type="ARBA" id="ARBA00022723"/>
    </source>
</evidence>
<dbReference type="HAMAP" id="MF_01965">
    <property type="entry name" value="NADHX_dehydratase"/>
    <property type="match status" value="1"/>
</dbReference>
<feature type="binding site" evidence="17">
    <location>
        <position position="448"/>
    </location>
    <ligand>
        <name>AMP</name>
        <dbReference type="ChEBI" id="CHEBI:456215"/>
    </ligand>
</feature>
<dbReference type="Pfam" id="PF01256">
    <property type="entry name" value="Carb_kinase"/>
    <property type="match status" value="1"/>
</dbReference>
<dbReference type="SUPFAM" id="SSF53613">
    <property type="entry name" value="Ribokinase-like"/>
    <property type="match status" value="1"/>
</dbReference>
<feature type="binding site" evidence="17">
    <location>
        <begin position="419"/>
        <end position="423"/>
    </location>
    <ligand>
        <name>AMP</name>
        <dbReference type="ChEBI" id="CHEBI:456215"/>
    </ligand>
</feature>
<keyword evidence="23" id="KW-1185">Reference proteome</keyword>
<reference evidence="22 23" key="1">
    <citation type="submission" date="2017-10" db="EMBL/GenBank/DDBJ databases">
        <title>Bacillus sp. nov., a halophilic bacterium isolated from a Keqin Lake.</title>
        <authorList>
            <person name="Wang H."/>
        </authorList>
    </citation>
    <scope>NUCLEOTIDE SEQUENCE [LARGE SCALE GENOMIC DNA]</scope>
    <source>
        <strain evidence="22 23">KQ-12</strain>
    </source>
</reference>
<keyword evidence="9 18" id="KW-0630">Potassium</keyword>
<evidence type="ECO:0000313" key="22">
    <source>
        <dbReference type="EMBL" id="PYZ92113.1"/>
    </source>
</evidence>
<dbReference type="GO" id="GO:0046496">
    <property type="term" value="P:nicotinamide nucleotide metabolic process"/>
    <property type="evidence" value="ECO:0007669"/>
    <property type="project" value="UniProtKB-UniRule"/>
</dbReference>
<dbReference type="InterPro" id="IPR030677">
    <property type="entry name" value="Nnr"/>
</dbReference>
<evidence type="ECO:0000256" key="9">
    <source>
        <dbReference type="ARBA" id="ARBA00022958"/>
    </source>
</evidence>
<keyword evidence="7 17" id="KW-0067">ATP-binding</keyword>
<feature type="binding site" evidence="18">
    <location>
        <position position="160"/>
    </location>
    <ligand>
        <name>(6S)-NADPHX</name>
        <dbReference type="ChEBI" id="CHEBI:64076"/>
    </ligand>
</feature>
<comment type="function">
    <text evidence="14 19">Bifunctional enzyme that catalyzes the epimerization of the S- and R-forms of NAD(P)HX and the dehydration of the S-form of NAD(P)HX at the expense of ADP, which is converted to AMP. This allows the repair of both epimers of NAD(P)HX, a damaged form of NAD(P)H that is a result of enzymatic or heat-dependent hydration.</text>
</comment>
<evidence type="ECO:0000256" key="19">
    <source>
        <dbReference type="PIRNR" id="PIRNR017184"/>
    </source>
</evidence>
<comment type="caution">
    <text evidence="22">The sequence shown here is derived from an EMBL/GenBank/DDBJ whole genome shotgun (WGS) entry which is preliminary data.</text>
</comment>
<evidence type="ECO:0000256" key="16">
    <source>
        <dbReference type="ARBA" id="ARBA00049209"/>
    </source>
</evidence>
<comment type="cofactor">
    <cofactor evidence="17">
        <name>Mg(2+)</name>
        <dbReference type="ChEBI" id="CHEBI:18420"/>
    </cofactor>
</comment>
<dbReference type="GO" id="GO:0046872">
    <property type="term" value="F:metal ion binding"/>
    <property type="evidence" value="ECO:0007669"/>
    <property type="project" value="UniProtKB-UniRule"/>
</dbReference>
<name>A0A323THL7_9BACI</name>
<comment type="catalytic activity">
    <reaction evidence="15 17 19">
        <text>(6S)-NADHX + ADP = AMP + phosphate + NADH + H(+)</text>
        <dbReference type="Rhea" id="RHEA:32223"/>
        <dbReference type="ChEBI" id="CHEBI:15378"/>
        <dbReference type="ChEBI" id="CHEBI:43474"/>
        <dbReference type="ChEBI" id="CHEBI:57945"/>
        <dbReference type="ChEBI" id="CHEBI:64074"/>
        <dbReference type="ChEBI" id="CHEBI:456215"/>
        <dbReference type="ChEBI" id="CHEBI:456216"/>
        <dbReference type="EC" id="4.2.1.136"/>
    </reaction>
</comment>
<gene>
    <name evidence="18" type="primary">nnrE</name>
    <name evidence="17" type="synonym">nnrD</name>
    <name evidence="22" type="ORF">CR194_18150</name>
</gene>
<dbReference type="PANTHER" id="PTHR12592">
    <property type="entry name" value="ATP-DEPENDENT (S)-NAD(P)H-HYDRATE DEHYDRATASE FAMILY MEMBER"/>
    <property type="match status" value="1"/>
</dbReference>
<comment type="catalytic activity">
    <reaction evidence="2 18 19">
        <text>(6R)-NADPHX = (6S)-NADPHX</text>
        <dbReference type="Rhea" id="RHEA:32227"/>
        <dbReference type="ChEBI" id="CHEBI:64076"/>
        <dbReference type="ChEBI" id="CHEBI:64077"/>
        <dbReference type="EC" id="5.1.99.6"/>
    </reaction>
</comment>
<evidence type="ECO:0000256" key="10">
    <source>
        <dbReference type="ARBA" id="ARBA00023027"/>
    </source>
</evidence>
<dbReference type="AlphaFoldDB" id="A0A323THL7"/>
<keyword evidence="5 18" id="KW-0479">Metal-binding</keyword>